<evidence type="ECO:0000313" key="2">
    <source>
        <dbReference type="EMBL" id="KAF3582197.1"/>
    </source>
</evidence>
<protein>
    <submittedName>
        <fullName evidence="2">Uncharacterized protein</fullName>
    </submittedName>
</protein>
<proteinExistence type="predicted"/>
<gene>
    <name evidence="2" type="ORF">DY000_02035684</name>
</gene>
<sequence>MWQTTPVFTHVADYLNTAKESLLMKMAWEMMYTEYKKRKPTAVKKKDPISKTAAPPAKFLGSSCVQRLSAYINLDVLDKLFDDENYPKMTKLESQLFLVTKLKIHSKAAKKNAFWNLRVLKKMHQKKINQSGTRITRKPTAVKKKDPISKTAAPPSKKTSATTTLSNAESEKKKLNFLYLLVYRDLVHISIWMSWISYLMIKAAKKNAFWNLRVLKKDAPEEDKPVWNKDYSIEEANRGEDEFYGGSDLEYENQDEAEYNEDIIRKAAKKNAFWNLRVLKKMHQKKINQSGTRITVLKKLMEERTNSMAELILNMKIKMKRI</sequence>
<organism evidence="2 3">
    <name type="scientific">Brassica cretica</name>
    <name type="common">Mustard</name>
    <dbReference type="NCBI Taxonomy" id="69181"/>
    <lineage>
        <taxon>Eukaryota</taxon>
        <taxon>Viridiplantae</taxon>
        <taxon>Streptophyta</taxon>
        <taxon>Embryophyta</taxon>
        <taxon>Tracheophyta</taxon>
        <taxon>Spermatophyta</taxon>
        <taxon>Magnoliopsida</taxon>
        <taxon>eudicotyledons</taxon>
        <taxon>Gunneridae</taxon>
        <taxon>Pentapetalae</taxon>
        <taxon>rosids</taxon>
        <taxon>malvids</taxon>
        <taxon>Brassicales</taxon>
        <taxon>Brassicaceae</taxon>
        <taxon>Brassiceae</taxon>
        <taxon>Brassica</taxon>
    </lineage>
</organism>
<keyword evidence="3" id="KW-1185">Reference proteome</keyword>
<dbReference type="Proteomes" id="UP000266723">
    <property type="component" value="Unassembled WGS sequence"/>
</dbReference>
<evidence type="ECO:0000256" key="1">
    <source>
        <dbReference type="SAM" id="MobiDB-lite"/>
    </source>
</evidence>
<feature type="region of interest" description="Disordered" evidence="1">
    <location>
        <begin position="128"/>
        <end position="165"/>
    </location>
</feature>
<evidence type="ECO:0000313" key="3">
    <source>
        <dbReference type="Proteomes" id="UP000266723"/>
    </source>
</evidence>
<reference evidence="2 3" key="1">
    <citation type="journal article" date="2020" name="BMC Genomics">
        <title>Intraspecific diversification of the crop wild relative Brassica cretica Lam. using demographic model selection.</title>
        <authorList>
            <person name="Kioukis A."/>
            <person name="Michalopoulou V.A."/>
            <person name="Briers L."/>
            <person name="Pirintsos S."/>
            <person name="Studholme D.J."/>
            <person name="Pavlidis P."/>
            <person name="Sarris P.F."/>
        </authorList>
    </citation>
    <scope>NUCLEOTIDE SEQUENCE [LARGE SCALE GENOMIC DNA]</scope>
    <source>
        <strain evidence="3">cv. PFS-1207/04</strain>
    </source>
</reference>
<accession>A0ABQ7DWE6</accession>
<name>A0ABQ7DWE6_BRACR</name>
<comment type="caution">
    <text evidence="2">The sequence shown here is derived from an EMBL/GenBank/DDBJ whole genome shotgun (WGS) entry which is preliminary data.</text>
</comment>
<dbReference type="EMBL" id="QGKV02000649">
    <property type="protein sequence ID" value="KAF3582197.1"/>
    <property type="molecule type" value="Genomic_DNA"/>
</dbReference>